<feature type="transmembrane region" description="Helical" evidence="5">
    <location>
        <begin position="7"/>
        <end position="27"/>
    </location>
</feature>
<dbReference type="AlphaFoldDB" id="A0A382LR99"/>
<dbReference type="SUPFAM" id="SSF103481">
    <property type="entry name" value="Multidrug resistance efflux transporter EmrE"/>
    <property type="match status" value="1"/>
</dbReference>
<name>A0A382LR99_9ZZZZ</name>
<keyword evidence="4 5" id="KW-0472">Membrane</keyword>
<comment type="subcellular location">
    <subcellularLocation>
        <location evidence="1">Membrane</location>
        <topology evidence="1">Multi-pass membrane protein</topology>
    </subcellularLocation>
</comment>
<evidence type="ECO:0000313" key="7">
    <source>
        <dbReference type="EMBL" id="SVC37411.1"/>
    </source>
</evidence>
<accession>A0A382LR99</accession>
<feature type="transmembrane region" description="Helical" evidence="5">
    <location>
        <begin position="148"/>
        <end position="167"/>
    </location>
</feature>
<feature type="transmembrane region" description="Helical" evidence="5">
    <location>
        <begin position="98"/>
        <end position="116"/>
    </location>
</feature>
<gene>
    <name evidence="7" type="ORF">METZ01_LOCUS290265</name>
</gene>
<feature type="transmembrane region" description="Helical" evidence="5">
    <location>
        <begin position="123"/>
        <end position="142"/>
    </location>
</feature>
<evidence type="ECO:0000256" key="3">
    <source>
        <dbReference type="ARBA" id="ARBA00022989"/>
    </source>
</evidence>
<organism evidence="7">
    <name type="scientific">marine metagenome</name>
    <dbReference type="NCBI Taxonomy" id="408172"/>
    <lineage>
        <taxon>unclassified sequences</taxon>
        <taxon>metagenomes</taxon>
        <taxon>ecological metagenomes</taxon>
    </lineage>
</organism>
<dbReference type="InterPro" id="IPR037185">
    <property type="entry name" value="EmrE-like"/>
</dbReference>
<dbReference type="Pfam" id="PF00892">
    <property type="entry name" value="EamA"/>
    <property type="match status" value="1"/>
</dbReference>
<feature type="transmembrane region" description="Helical" evidence="5">
    <location>
        <begin position="68"/>
        <end position="92"/>
    </location>
</feature>
<keyword evidence="3 5" id="KW-1133">Transmembrane helix</keyword>
<feature type="non-terminal residue" evidence="7">
    <location>
        <position position="192"/>
    </location>
</feature>
<dbReference type="EMBL" id="UINC01087764">
    <property type="protein sequence ID" value="SVC37411.1"/>
    <property type="molecule type" value="Genomic_DNA"/>
</dbReference>
<evidence type="ECO:0000256" key="2">
    <source>
        <dbReference type="ARBA" id="ARBA00022692"/>
    </source>
</evidence>
<sequence length="192" mass="21330">MDSSNNFRSIFLIIISTALGAFFGVTIKDLFFELNVTTIGFYRFFFGLILISPLIIKNNFNVLKTSNLKFYFFRSGLNILGFLLNFTALGLLTLEKNAALGFMSPLFATILAIIILKEKIRLYRTTALIIGLIGVLIVIQPGLSGIEIGVIFAIIGQFCFGLTIIIIKLTSKKDSSLTILSYQYLLTSLFAL</sequence>
<keyword evidence="2 5" id="KW-0812">Transmembrane</keyword>
<feature type="transmembrane region" description="Helical" evidence="5">
    <location>
        <begin position="39"/>
        <end position="56"/>
    </location>
</feature>
<evidence type="ECO:0000259" key="6">
    <source>
        <dbReference type="Pfam" id="PF00892"/>
    </source>
</evidence>
<dbReference type="GO" id="GO:0016020">
    <property type="term" value="C:membrane"/>
    <property type="evidence" value="ECO:0007669"/>
    <property type="project" value="UniProtKB-SubCell"/>
</dbReference>
<dbReference type="InterPro" id="IPR000620">
    <property type="entry name" value="EamA_dom"/>
</dbReference>
<evidence type="ECO:0000256" key="4">
    <source>
        <dbReference type="ARBA" id="ARBA00023136"/>
    </source>
</evidence>
<proteinExistence type="predicted"/>
<dbReference type="PANTHER" id="PTHR22911">
    <property type="entry name" value="ACYL-MALONYL CONDENSING ENZYME-RELATED"/>
    <property type="match status" value="1"/>
</dbReference>
<feature type="domain" description="EamA" evidence="6">
    <location>
        <begin position="9"/>
        <end position="139"/>
    </location>
</feature>
<protein>
    <recommendedName>
        <fullName evidence="6">EamA domain-containing protein</fullName>
    </recommendedName>
</protein>
<evidence type="ECO:0000256" key="5">
    <source>
        <dbReference type="SAM" id="Phobius"/>
    </source>
</evidence>
<dbReference type="PANTHER" id="PTHR22911:SF6">
    <property type="entry name" value="SOLUTE CARRIER FAMILY 35 MEMBER G1"/>
    <property type="match status" value="1"/>
</dbReference>
<evidence type="ECO:0000256" key="1">
    <source>
        <dbReference type="ARBA" id="ARBA00004141"/>
    </source>
</evidence>
<reference evidence="7" key="1">
    <citation type="submission" date="2018-05" db="EMBL/GenBank/DDBJ databases">
        <authorList>
            <person name="Lanie J.A."/>
            <person name="Ng W.-L."/>
            <person name="Kazmierczak K.M."/>
            <person name="Andrzejewski T.M."/>
            <person name="Davidsen T.M."/>
            <person name="Wayne K.J."/>
            <person name="Tettelin H."/>
            <person name="Glass J.I."/>
            <person name="Rusch D."/>
            <person name="Podicherti R."/>
            <person name="Tsui H.-C.T."/>
            <person name="Winkler M.E."/>
        </authorList>
    </citation>
    <scope>NUCLEOTIDE SEQUENCE</scope>
</reference>